<dbReference type="EMBL" id="WNYA01015486">
    <property type="protein sequence ID" value="KAG8539256.1"/>
    <property type="molecule type" value="Genomic_DNA"/>
</dbReference>
<gene>
    <name evidence="1" type="ORF">GDO81_021159</name>
</gene>
<reference evidence="1" key="1">
    <citation type="thesis" date="2020" institute="ProQuest LLC" country="789 East Eisenhower Parkway, Ann Arbor, MI, USA">
        <title>Comparative Genomics and Chromosome Evolution.</title>
        <authorList>
            <person name="Mudd A.B."/>
        </authorList>
    </citation>
    <scope>NUCLEOTIDE SEQUENCE</scope>
    <source>
        <strain evidence="1">237g6f4</strain>
        <tissue evidence="1">Blood</tissue>
    </source>
</reference>
<sequence length="84" mass="9045">MASCILLCHQSHVYVDCEGQSQDFTIYNKVYLNALRGGKVDGALSNNVSPVSLSLLPTPTISHGGMTIFSLYVCQSVCLTLSHP</sequence>
<comment type="caution">
    <text evidence="1">The sequence shown here is derived from an EMBL/GenBank/DDBJ whole genome shotgun (WGS) entry which is preliminary data.</text>
</comment>
<evidence type="ECO:0000313" key="2">
    <source>
        <dbReference type="Proteomes" id="UP000824782"/>
    </source>
</evidence>
<dbReference type="AlphaFoldDB" id="A0AAV6YYY8"/>
<dbReference type="Proteomes" id="UP000824782">
    <property type="component" value="Unassembled WGS sequence"/>
</dbReference>
<name>A0AAV6YYY8_ENGPU</name>
<evidence type="ECO:0000313" key="1">
    <source>
        <dbReference type="EMBL" id="KAG8539256.1"/>
    </source>
</evidence>
<accession>A0AAV6YYY8</accession>
<protein>
    <submittedName>
        <fullName evidence="1">Uncharacterized protein</fullName>
    </submittedName>
</protein>
<proteinExistence type="predicted"/>
<organism evidence="1 2">
    <name type="scientific">Engystomops pustulosus</name>
    <name type="common">Tungara frog</name>
    <name type="synonym">Physalaemus pustulosus</name>
    <dbReference type="NCBI Taxonomy" id="76066"/>
    <lineage>
        <taxon>Eukaryota</taxon>
        <taxon>Metazoa</taxon>
        <taxon>Chordata</taxon>
        <taxon>Craniata</taxon>
        <taxon>Vertebrata</taxon>
        <taxon>Euteleostomi</taxon>
        <taxon>Amphibia</taxon>
        <taxon>Batrachia</taxon>
        <taxon>Anura</taxon>
        <taxon>Neobatrachia</taxon>
        <taxon>Hyloidea</taxon>
        <taxon>Leptodactylidae</taxon>
        <taxon>Leiuperinae</taxon>
        <taxon>Engystomops</taxon>
    </lineage>
</organism>
<keyword evidence="2" id="KW-1185">Reference proteome</keyword>